<evidence type="ECO:0000313" key="3">
    <source>
        <dbReference type="Proteomes" id="UP000254720"/>
    </source>
</evidence>
<comment type="caution">
    <text evidence="2">The sequence shown here is derived from an EMBL/GenBank/DDBJ whole genome shotgun (WGS) entry which is preliminary data.</text>
</comment>
<protein>
    <submittedName>
        <fullName evidence="2">Phasin protein</fullName>
    </submittedName>
</protein>
<reference evidence="2 3" key="1">
    <citation type="submission" date="2018-07" db="EMBL/GenBank/DDBJ databases">
        <title>Genomic Encyclopedia of Type Strains, Phase IV (KMG-IV): sequencing the most valuable type-strain genomes for metagenomic binning, comparative biology and taxonomic classification.</title>
        <authorList>
            <person name="Goeker M."/>
        </authorList>
    </citation>
    <scope>NUCLEOTIDE SEQUENCE [LARGE SCALE GENOMIC DNA]</scope>
    <source>
        <strain evidence="2 3">DSM 16500</strain>
    </source>
</reference>
<gene>
    <name evidence="2" type="ORF">C8D86_13023</name>
</gene>
<evidence type="ECO:0000313" key="2">
    <source>
        <dbReference type="EMBL" id="RDI38964.1"/>
    </source>
</evidence>
<dbReference type="InterPro" id="IPR018968">
    <property type="entry name" value="Phasin"/>
</dbReference>
<name>A0A370G8Y9_9COXI</name>
<keyword evidence="3" id="KW-1185">Reference proteome</keyword>
<proteinExistence type="predicted"/>
<feature type="domain" description="Phasin" evidence="1">
    <location>
        <begin position="7"/>
        <end position="102"/>
    </location>
</feature>
<accession>A0A370G8Y9</accession>
<organism evidence="2 3">
    <name type="scientific">Aquicella lusitana</name>
    <dbReference type="NCBI Taxonomy" id="254246"/>
    <lineage>
        <taxon>Bacteria</taxon>
        <taxon>Pseudomonadati</taxon>
        <taxon>Pseudomonadota</taxon>
        <taxon>Gammaproteobacteria</taxon>
        <taxon>Legionellales</taxon>
        <taxon>Coxiellaceae</taxon>
        <taxon>Aquicella</taxon>
    </lineage>
</organism>
<dbReference type="AlphaFoldDB" id="A0A370G8Y9"/>
<dbReference type="Pfam" id="PF09361">
    <property type="entry name" value="Phasin_2"/>
    <property type="match status" value="1"/>
</dbReference>
<sequence>MYTEGFEQWFKVNKNLTTPLNEWNKACTEMCRRMTQQNLELIGENVSRLSERLKRISSVRKPEDFFNLQKECLNEDMAASIEYMQKYIHNSMENFEEFTKLCGSAFGSFQQAAMPAKSSEKSERSEKSGK</sequence>
<evidence type="ECO:0000259" key="1">
    <source>
        <dbReference type="Pfam" id="PF09361"/>
    </source>
</evidence>
<dbReference type="RefSeq" id="WP_170131878.1">
    <property type="nucleotide sequence ID" value="NZ_LR699115.1"/>
</dbReference>
<dbReference type="Proteomes" id="UP000254720">
    <property type="component" value="Unassembled WGS sequence"/>
</dbReference>
<dbReference type="EMBL" id="QQAX01000030">
    <property type="protein sequence ID" value="RDI38964.1"/>
    <property type="molecule type" value="Genomic_DNA"/>
</dbReference>